<dbReference type="InterPro" id="IPR036291">
    <property type="entry name" value="NAD(P)-bd_dom_sf"/>
</dbReference>
<keyword evidence="4" id="KW-1185">Reference proteome</keyword>
<gene>
    <name evidence="3" type="ORF">HLB44_31540</name>
</gene>
<dbReference type="SUPFAM" id="SSF51735">
    <property type="entry name" value="NAD(P)-binding Rossmann-fold domains"/>
    <property type="match status" value="1"/>
</dbReference>
<keyword evidence="2" id="KW-0560">Oxidoreductase</keyword>
<dbReference type="CDD" id="cd05233">
    <property type="entry name" value="SDR_c"/>
    <property type="match status" value="1"/>
</dbReference>
<dbReference type="InterPro" id="IPR002347">
    <property type="entry name" value="SDR_fam"/>
</dbReference>
<name>A0ABX2ESR3_9BURK</name>
<dbReference type="Pfam" id="PF13561">
    <property type="entry name" value="adh_short_C2"/>
    <property type="match status" value="1"/>
</dbReference>
<dbReference type="PANTHER" id="PTHR43477:SF1">
    <property type="entry name" value="DIHYDROANTICAPSIN 7-DEHYDROGENASE"/>
    <property type="match status" value="1"/>
</dbReference>
<comment type="similarity">
    <text evidence="1">Belongs to the short-chain dehydrogenases/reductases (SDR) family.</text>
</comment>
<comment type="caution">
    <text evidence="3">The sequence shown here is derived from an EMBL/GenBank/DDBJ whole genome shotgun (WGS) entry which is preliminary data.</text>
</comment>
<dbReference type="EMBL" id="JABRWJ010000012">
    <property type="protein sequence ID" value="NRF71531.1"/>
    <property type="molecule type" value="Genomic_DNA"/>
</dbReference>
<reference evidence="3 4" key="1">
    <citation type="submission" date="2020-05" db="EMBL/GenBank/DDBJ databases">
        <title>Aquincola sp. isolate from soil.</title>
        <authorList>
            <person name="Han J."/>
            <person name="Kim D.-U."/>
        </authorList>
    </citation>
    <scope>NUCLEOTIDE SEQUENCE [LARGE SCALE GENOMIC DNA]</scope>
    <source>
        <strain evidence="3 4">S2</strain>
    </source>
</reference>
<dbReference type="PRINTS" id="PR00081">
    <property type="entry name" value="GDHRDH"/>
</dbReference>
<evidence type="ECO:0000313" key="3">
    <source>
        <dbReference type="EMBL" id="NRF71531.1"/>
    </source>
</evidence>
<evidence type="ECO:0000256" key="1">
    <source>
        <dbReference type="ARBA" id="ARBA00006484"/>
    </source>
</evidence>
<accession>A0ABX2ESR3</accession>
<dbReference type="RefSeq" id="WP_173132889.1">
    <property type="nucleotide sequence ID" value="NZ_JABRWJ010000012.1"/>
</dbReference>
<evidence type="ECO:0000313" key="4">
    <source>
        <dbReference type="Proteomes" id="UP000737171"/>
    </source>
</evidence>
<sequence length="285" mass="29183">MAEQLIEPRRQLFAPALGQAGAAARLAGRRVLVVGAGQRRSGEAEPPVGNGRAMAVLFAREGAQVCCADIDADSAGDTAAWIEREGGWARPLVADVACAETIEPLVAAATQAMGGLDGLVMNVGIANHNPFGHETADAWDAVQNVNLRAHMLAAQAAAARMTAGGSMVFVSSTASISPQSGLPAYETSKAALAALARAVAFASQTNGLRANVIAPGLIDTPLGREASRRRPARAARALPFGRQGTAWEVAYATLFLLGAESSYVNGQVLIADGGLSIGAARSSDD</sequence>
<dbReference type="InterPro" id="IPR051122">
    <property type="entry name" value="SDR_DHRS6-like"/>
</dbReference>
<protein>
    <submittedName>
        <fullName evidence="3">SDR family oxidoreductase</fullName>
    </submittedName>
</protein>
<dbReference type="Proteomes" id="UP000737171">
    <property type="component" value="Unassembled WGS sequence"/>
</dbReference>
<organism evidence="3 4">
    <name type="scientific">Pseudaquabacterium terrae</name>
    <dbReference type="NCBI Taxonomy" id="2732868"/>
    <lineage>
        <taxon>Bacteria</taxon>
        <taxon>Pseudomonadati</taxon>
        <taxon>Pseudomonadota</taxon>
        <taxon>Betaproteobacteria</taxon>
        <taxon>Burkholderiales</taxon>
        <taxon>Sphaerotilaceae</taxon>
        <taxon>Pseudaquabacterium</taxon>
    </lineage>
</organism>
<dbReference type="Gene3D" id="3.40.50.720">
    <property type="entry name" value="NAD(P)-binding Rossmann-like Domain"/>
    <property type="match status" value="1"/>
</dbReference>
<dbReference type="PANTHER" id="PTHR43477">
    <property type="entry name" value="DIHYDROANTICAPSIN 7-DEHYDROGENASE"/>
    <property type="match status" value="1"/>
</dbReference>
<evidence type="ECO:0000256" key="2">
    <source>
        <dbReference type="ARBA" id="ARBA00023002"/>
    </source>
</evidence>
<proteinExistence type="inferred from homology"/>